<proteinExistence type="predicted"/>
<keyword evidence="2" id="KW-1185">Reference proteome</keyword>
<organism evidence="1 2">
    <name type="scientific">Enterobacter agglomerans</name>
    <name type="common">Erwinia herbicola</name>
    <name type="synonym">Pantoea agglomerans</name>
    <dbReference type="NCBI Taxonomy" id="549"/>
    <lineage>
        <taxon>Bacteria</taxon>
        <taxon>Pseudomonadati</taxon>
        <taxon>Pseudomonadota</taxon>
        <taxon>Gammaproteobacteria</taxon>
        <taxon>Enterobacterales</taxon>
        <taxon>Erwiniaceae</taxon>
        <taxon>Pantoea</taxon>
        <taxon>Pantoea agglomerans group</taxon>
    </lineage>
</organism>
<evidence type="ECO:0000313" key="2">
    <source>
        <dbReference type="Proteomes" id="UP000254640"/>
    </source>
</evidence>
<accession>A0A379LRW9</accession>
<dbReference type="Proteomes" id="UP000254640">
    <property type="component" value="Unassembled WGS sequence"/>
</dbReference>
<dbReference type="EMBL" id="UGSO01000002">
    <property type="protein sequence ID" value="SUE06905.1"/>
    <property type="molecule type" value="Genomic_DNA"/>
</dbReference>
<evidence type="ECO:0000313" key="1">
    <source>
        <dbReference type="EMBL" id="SUE06905.1"/>
    </source>
</evidence>
<name>A0A379LRW9_ENTAG</name>
<gene>
    <name evidence="1" type="ORF">NCTC9381_05768</name>
</gene>
<dbReference type="AlphaFoldDB" id="A0A379LRW9"/>
<sequence length="66" mass="7426">MCFQHAMAQQSAMRQKTAVVVEIFIVRTGQRAEQMKNEYSAEPEAIFVSGHASLNRGFLKTITTVH</sequence>
<reference evidence="1 2" key="1">
    <citation type="submission" date="2018-06" db="EMBL/GenBank/DDBJ databases">
        <authorList>
            <consortium name="Pathogen Informatics"/>
            <person name="Doyle S."/>
        </authorList>
    </citation>
    <scope>NUCLEOTIDE SEQUENCE [LARGE SCALE GENOMIC DNA]</scope>
    <source>
        <strain evidence="1 2">NCTC9381</strain>
    </source>
</reference>
<protein>
    <submittedName>
        <fullName evidence="1">Uncharacterized protein</fullName>
    </submittedName>
</protein>